<proteinExistence type="predicted"/>
<name>A0A381WA84_9ZZZZ</name>
<gene>
    <name evidence="1" type="ORF">METZ01_LOCUS102249</name>
</gene>
<accession>A0A381WA84</accession>
<reference evidence="1" key="1">
    <citation type="submission" date="2018-05" db="EMBL/GenBank/DDBJ databases">
        <authorList>
            <person name="Lanie J.A."/>
            <person name="Ng W.-L."/>
            <person name="Kazmierczak K.M."/>
            <person name="Andrzejewski T.M."/>
            <person name="Davidsen T.M."/>
            <person name="Wayne K.J."/>
            <person name="Tettelin H."/>
            <person name="Glass J.I."/>
            <person name="Rusch D."/>
            <person name="Podicherti R."/>
            <person name="Tsui H.-C.T."/>
            <person name="Winkler M.E."/>
        </authorList>
    </citation>
    <scope>NUCLEOTIDE SEQUENCE</scope>
</reference>
<dbReference type="EMBL" id="UINC01011164">
    <property type="protein sequence ID" value="SVA49395.1"/>
    <property type="molecule type" value="Genomic_DNA"/>
</dbReference>
<sequence length="54" mass="6345">MRQEGKILGLIVKNLPWTQIFCQYIALIYVLDQAVKDIESQFGKEFKLPMKRDS</sequence>
<dbReference type="AlphaFoldDB" id="A0A381WA84"/>
<evidence type="ECO:0000313" key="1">
    <source>
        <dbReference type="EMBL" id="SVA49395.1"/>
    </source>
</evidence>
<protein>
    <submittedName>
        <fullName evidence="1">Uncharacterized protein</fullName>
    </submittedName>
</protein>
<organism evidence="1">
    <name type="scientific">marine metagenome</name>
    <dbReference type="NCBI Taxonomy" id="408172"/>
    <lineage>
        <taxon>unclassified sequences</taxon>
        <taxon>metagenomes</taxon>
        <taxon>ecological metagenomes</taxon>
    </lineage>
</organism>